<dbReference type="EMBL" id="UINC01162044">
    <property type="protein sequence ID" value="SVD61580.1"/>
    <property type="molecule type" value="Genomic_DNA"/>
</dbReference>
<sequence length="27" mass="3146">MTPAITMAVRRNNPIGLFYVLIERGRR</sequence>
<gene>
    <name evidence="1" type="ORF">METZ01_LOCUS414434</name>
</gene>
<dbReference type="AlphaFoldDB" id="A0A382WSL5"/>
<protein>
    <submittedName>
        <fullName evidence="1">Uncharacterized protein</fullName>
    </submittedName>
</protein>
<proteinExistence type="predicted"/>
<name>A0A382WSL5_9ZZZZ</name>
<accession>A0A382WSL5</accession>
<organism evidence="1">
    <name type="scientific">marine metagenome</name>
    <dbReference type="NCBI Taxonomy" id="408172"/>
    <lineage>
        <taxon>unclassified sequences</taxon>
        <taxon>metagenomes</taxon>
        <taxon>ecological metagenomes</taxon>
    </lineage>
</organism>
<reference evidence="1" key="1">
    <citation type="submission" date="2018-05" db="EMBL/GenBank/DDBJ databases">
        <authorList>
            <person name="Lanie J.A."/>
            <person name="Ng W.-L."/>
            <person name="Kazmierczak K.M."/>
            <person name="Andrzejewski T.M."/>
            <person name="Davidsen T.M."/>
            <person name="Wayne K.J."/>
            <person name="Tettelin H."/>
            <person name="Glass J.I."/>
            <person name="Rusch D."/>
            <person name="Podicherti R."/>
            <person name="Tsui H.-C.T."/>
            <person name="Winkler M.E."/>
        </authorList>
    </citation>
    <scope>NUCLEOTIDE SEQUENCE</scope>
</reference>
<evidence type="ECO:0000313" key="1">
    <source>
        <dbReference type="EMBL" id="SVD61580.1"/>
    </source>
</evidence>
<feature type="non-terminal residue" evidence="1">
    <location>
        <position position="27"/>
    </location>
</feature>